<proteinExistence type="predicted"/>
<accession>A0A1G6YLQ9</accession>
<protein>
    <recommendedName>
        <fullName evidence="3">Hemolysin-type calcium-binding repeat-containing protein</fullName>
    </recommendedName>
</protein>
<keyword evidence="2" id="KW-1185">Reference proteome</keyword>
<dbReference type="InterPro" id="IPR011049">
    <property type="entry name" value="Serralysin-like_metalloprot_C"/>
</dbReference>
<dbReference type="GO" id="GO:0005509">
    <property type="term" value="F:calcium ion binding"/>
    <property type="evidence" value="ECO:0007669"/>
    <property type="project" value="InterPro"/>
</dbReference>
<organism evidence="1 2">
    <name type="scientific">Belnapia rosea</name>
    <dbReference type="NCBI Taxonomy" id="938405"/>
    <lineage>
        <taxon>Bacteria</taxon>
        <taxon>Pseudomonadati</taxon>
        <taxon>Pseudomonadota</taxon>
        <taxon>Alphaproteobacteria</taxon>
        <taxon>Acetobacterales</taxon>
        <taxon>Roseomonadaceae</taxon>
        <taxon>Belnapia</taxon>
    </lineage>
</organism>
<dbReference type="Proteomes" id="UP000198925">
    <property type="component" value="Unassembled WGS sequence"/>
</dbReference>
<dbReference type="Gene3D" id="2.150.10.10">
    <property type="entry name" value="Serralysin-like metalloprotease, C-terminal"/>
    <property type="match status" value="1"/>
</dbReference>
<dbReference type="InterPro" id="IPR001343">
    <property type="entry name" value="Hemolysn_Ca-bd"/>
</dbReference>
<dbReference type="AlphaFoldDB" id="A0A1G6YLQ9"/>
<dbReference type="Pfam" id="PF00353">
    <property type="entry name" value="HemolysinCabind"/>
    <property type="match status" value="1"/>
</dbReference>
<dbReference type="InterPro" id="IPR018511">
    <property type="entry name" value="Hemolysin-typ_Ca-bd_CS"/>
</dbReference>
<reference evidence="1 2" key="1">
    <citation type="submission" date="2016-10" db="EMBL/GenBank/DDBJ databases">
        <authorList>
            <person name="de Groot N.N."/>
        </authorList>
    </citation>
    <scope>NUCLEOTIDE SEQUENCE [LARGE SCALE GENOMIC DNA]</scope>
    <source>
        <strain evidence="1 2">CPCC 100156</strain>
    </source>
</reference>
<dbReference type="PROSITE" id="PS00330">
    <property type="entry name" value="HEMOLYSIN_CALCIUM"/>
    <property type="match status" value="1"/>
</dbReference>
<evidence type="ECO:0008006" key="3">
    <source>
        <dbReference type="Google" id="ProtNLM"/>
    </source>
</evidence>
<dbReference type="SUPFAM" id="SSF51120">
    <property type="entry name" value="beta-Roll"/>
    <property type="match status" value="1"/>
</dbReference>
<dbReference type="STRING" id="938405.SAMN02927895_04003"/>
<evidence type="ECO:0000313" key="2">
    <source>
        <dbReference type="Proteomes" id="UP000198925"/>
    </source>
</evidence>
<name>A0A1G6YLQ9_9PROT</name>
<dbReference type="EMBL" id="FMZX01000014">
    <property type="protein sequence ID" value="SDD91231.1"/>
    <property type="molecule type" value="Genomic_DNA"/>
</dbReference>
<evidence type="ECO:0000313" key="1">
    <source>
        <dbReference type="EMBL" id="SDD91231.1"/>
    </source>
</evidence>
<sequence length="165" mass="15955">MCGQGANALSVSSMEAVNGGEGADAITVAGSIATRLSGNDGNDIVVSGSGSDQIGGGSGADQLTGGAGVDPFIDGGVTEASTMAGGAITDFSATTDLSIFTGMLTGAFSFLGVAGLTATGSSQARLDATPKILLIDTGGDGNADIKITLTGADITGLDTNAFLWR</sequence>
<dbReference type="PRINTS" id="PR00313">
    <property type="entry name" value="CABNDNGRPT"/>
</dbReference>
<gene>
    <name evidence="1" type="ORF">SAMN04487779_1014104</name>
</gene>